<evidence type="ECO:0000313" key="7">
    <source>
        <dbReference type="EMBL" id="MDJ1158180.1"/>
    </source>
</evidence>
<dbReference type="PANTHER" id="PTHR32196">
    <property type="entry name" value="ABC TRANSPORTER PERMEASE PROTEIN YPHD-RELATED-RELATED"/>
    <property type="match status" value="1"/>
</dbReference>
<dbReference type="Proteomes" id="UP001321492">
    <property type="component" value="Unassembled WGS sequence"/>
</dbReference>
<evidence type="ECO:0000313" key="8">
    <source>
        <dbReference type="Proteomes" id="UP001321492"/>
    </source>
</evidence>
<keyword evidence="4 6" id="KW-1133">Transmembrane helix</keyword>
<keyword evidence="3 6" id="KW-0812">Transmembrane</keyword>
<evidence type="ECO:0000256" key="3">
    <source>
        <dbReference type="ARBA" id="ARBA00022692"/>
    </source>
</evidence>
<feature type="transmembrane region" description="Helical" evidence="6">
    <location>
        <begin position="86"/>
        <end position="105"/>
    </location>
</feature>
<dbReference type="CDD" id="cd06574">
    <property type="entry name" value="TM_PBP1_branched-chain-AA_like"/>
    <property type="match status" value="1"/>
</dbReference>
<keyword evidence="8" id="KW-1185">Reference proteome</keyword>
<protein>
    <submittedName>
        <fullName evidence="7">ABC transporter permease</fullName>
    </submittedName>
</protein>
<feature type="transmembrane region" description="Helical" evidence="6">
    <location>
        <begin position="132"/>
        <end position="153"/>
    </location>
</feature>
<evidence type="ECO:0000256" key="1">
    <source>
        <dbReference type="ARBA" id="ARBA00004651"/>
    </source>
</evidence>
<name>A0ABT7AFP3_9HYPH</name>
<evidence type="ECO:0000256" key="6">
    <source>
        <dbReference type="SAM" id="Phobius"/>
    </source>
</evidence>
<evidence type="ECO:0000256" key="5">
    <source>
        <dbReference type="ARBA" id="ARBA00023136"/>
    </source>
</evidence>
<feature type="transmembrane region" description="Helical" evidence="6">
    <location>
        <begin position="237"/>
        <end position="257"/>
    </location>
</feature>
<dbReference type="InterPro" id="IPR001851">
    <property type="entry name" value="ABC_transp_permease"/>
</dbReference>
<feature type="transmembrane region" description="Helical" evidence="6">
    <location>
        <begin position="182"/>
        <end position="203"/>
    </location>
</feature>
<keyword evidence="2" id="KW-1003">Cell membrane</keyword>
<proteinExistence type="predicted"/>
<accession>A0ABT7AFP3</accession>
<dbReference type="PANTHER" id="PTHR32196:SF69">
    <property type="entry name" value="BRANCHED-CHAIN AMINO ACID TRANSPORT SYSTEM, PERMEASE PROTEIN"/>
    <property type="match status" value="1"/>
</dbReference>
<comment type="caution">
    <text evidence="7">The sequence shown here is derived from an EMBL/GenBank/DDBJ whole genome shotgun (WGS) entry which is preliminary data.</text>
</comment>
<dbReference type="RefSeq" id="WP_283740180.1">
    <property type="nucleotide sequence ID" value="NZ_JASJEV010000004.1"/>
</dbReference>
<feature type="transmembrane region" description="Helical" evidence="6">
    <location>
        <begin position="59"/>
        <end position="79"/>
    </location>
</feature>
<feature type="transmembrane region" description="Helical" evidence="6">
    <location>
        <begin position="209"/>
        <end position="230"/>
    </location>
</feature>
<reference evidence="7 8" key="1">
    <citation type="submission" date="2023-05" db="EMBL/GenBank/DDBJ databases">
        <title>Chelatococcus sp. nov., a moderately thermophilic bacterium isolated from hot spring microbial mat.</title>
        <authorList>
            <person name="Hu C.-J."/>
            <person name="Li W.-J."/>
        </authorList>
    </citation>
    <scope>NUCLEOTIDE SEQUENCE [LARGE SCALE GENOMIC DNA]</scope>
    <source>
        <strain evidence="7 8">SYSU G07232</strain>
    </source>
</reference>
<evidence type="ECO:0000256" key="2">
    <source>
        <dbReference type="ARBA" id="ARBA00022475"/>
    </source>
</evidence>
<gene>
    <name evidence="7" type="ORF">QNA08_08035</name>
</gene>
<evidence type="ECO:0000256" key="4">
    <source>
        <dbReference type="ARBA" id="ARBA00022989"/>
    </source>
</evidence>
<organism evidence="7 8">
    <name type="scientific">Chelatococcus albus</name>
    <dbReference type="NCBI Taxonomy" id="3047466"/>
    <lineage>
        <taxon>Bacteria</taxon>
        <taxon>Pseudomonadati</taxon>
        <taxon>Pseudomonadota</taxon>
        <taxon>Alphaproteobacteria</taxon>
        <taxon>Hyphomicrobiales</taxon>
        <taxon>Chelatococcaceae</taxon>
        <taxon>Chelatococcus</taxon>
    </lineage>
</organism>
<sequence>MSLVAFLGAVELGLVYALVALGVFLSFRVLDFPDLTVDGSFPLGAAVAATMIVGGSDPWTATLVAVFAGALAGLVTAYVSVRWGVLHLLASILTMIALFSVNLRIMGRPNVALLTQDTVLTPFYGNGLAEHVVRPLFLGLVVCAAAAGLAWFLRSELGLAMRATGANPRMARAQGIRTGGQVMAGVMLSNALVGLSGALFAQTNGFADVTSGVGTIVVGLAAVIVGETLLPTRRIGLALAACVLGSVLYRLAVQLALSADIPGLQASDLNLATAVLVLVALVLPRLKRRVFA</sequence>
<dbReference type="Pfam" id="PF02653">
    <property type="entry name" value="BPD_transp_2"/>
    <property type="match status" value="1"/>
</dbReference>
<feature type="transmembrane region" description="Helical" evidence="6">
    <location>
        <begin position="6"/>
        <end position="28"/>
    </location>
</feature>
<feature type="transmembrane region" description="Helical" evidence="6">
    <location>
        <begin position="269"/>
        <end position="286"/>
    </location>
</feature>
<dbReference type="EMBL" id="JASJEV010000004">
    <property type="protein sequence ID" value="MDJ1158180.1"/>
    <property type="molecule type" value="Genomic_DNA"/>
</dbReference>
<keyword evidence="5 6" id="KW-0472">Membrane</keyword>
<comment type="subcellular location">
    <subcellularLocation>
        <location evidence="1">Cell membrane</location>
        <topology evidence="1">Multi-pass membrane protein</topology>
    </subcellularLocation>
</comment>